<dbReference type="SMART" id="SM00355">
    <property type="entry name" value="ZnF_C2H2"/>
    <property type="match status" value="10"/>
</dbReference>
<reference evidence="14" key="2">
    <citation type="submission" date="2025-08" db="UniProtKB">
        <authorList>
            <consortium name="Ensembl"/>
        </authorList>
    </citation>
    <scope>IDENTIFICATION</scope>
</reference>
<dbReference type="Gene3D" id="3.30.160.60">
    <property type="entry name" value="Classic Zinc Finger"/>
    <property type="match status" value="9"/>
</dbReference>
<reference evidence="15" key="1">
    <citation type="submission" date="2011-12" db="EMBL/GenBank/DDBJ databases">
        <title>The Draft Genome of Lepisosteus oculatus.</title>
        <authorList>
            <consortium name="The Broad Institute Genome Assembly &amp; Analysis Group"/>
            <consortium name="Computational R&amp;D Group"/>
            <consortium name="and Sequencing Platform"/>
            <person name="Di Palma F."/>
            <person name="Alfoldi J."/>
            <person name="Johnson J."/>
            <person name="Berlin A."/>
            <person name="Gnerre S."/>
            <person name="Jaffe D."/>
            <person name="MacCallum I."/>
            <person name="Young S."/>
            <person name="Walker B.J."/>
            <person name="Lander E.S."/>
            <person name="Lindblad-Toh K."/>
        </authorList>
    </citation>
    <scope>NUCLEOTIDE SEQUENCE [LARGE SCALE GENOMIC DNA]</scope>
</reference>
<dbReference type="FunFam" id="3.30.160.60:FF:000065">
    <property type="entry name" value="B-cell CLL/lymphoma 6, member B"/>
    <property type="match status" value="1"/>
</dbReference>
<evidence type="ECO:0000256" key="5">
    <source>
        <dbReference type="ARBA" id="ARBA00022771"/>
    </source>
</evidence>
<dbReference type="PROSITE" id="PS00028">
    <property type="entry name" value="ZINC_FINGER_C2H2_1"/>
    <property type="match status" value="10"/>
</dbReference>
<keyword evidence="7" id="KW-0805">Transcription regulation</keyword>
<dbReference type="PANTHER" id="PTHR24399">
    <property type="entry name" value="ZINC FINGER AND BTB DOMAIN-CONTAINING"/>
    <property type="match status" value="1"/>
</dbReference>
<dbReference type="eggNOG" id="KOG1721">
    <property type="taxonomic scope" value="Eukaryota"/>
</dbReference>
<dbReference type="FunFam" id="3.30.160.60:FF:002343">
    <property type="entry name" value="Zinc finger protein 33A"/>
    <property type="match status" value="3"/>
</dbReference>
<keyword evidence="4" id="KW-0677">Repeat</keyword>
<accession>W5M222</accession>
<keyword evidence="8" id="KW-0238">DNA-binding</keyword>
<dbReference type="GeneTree" id="ENSGT00940000153582"/>
<dbReference type="FunFam" id="3.30.160.60:FF:002533">
    <property type="entry name" value="Zinc finger protein 770"/>
    <property type="match status" value="1"/>
</dbReference>
<dbReference type="Proteomes" id="UP000018468">
    <property type="component" value="Linkage group LG5"/>
</dbReference>
<dbReference type="GO" id="GO:0000978">
    <property type="term" value="F:RNA polymerase II cis-regulatory region sequence-specific DNA binding"/>
    <property type="evidence" value="ECO:0000318"/>
    <property type="project" value="GO_Central"/>
</dbReference>
<evidence type="ECO:0000256" key="4">
    <source>
        <dbReference type="ARBA" id="ARBA00022737"/>
    </source>
</evidence>
<dbReference type="SUPFAM" id="SSF57667">
    <property type="entry name" value="beta-beta-alpha zinc fingers"/>
    <property type="match status" value="5"/>
</dbReference>
<sequence length="519" mass="58614">MEKTPGQKDAIESESAHCCVEDPPVERKSGEDLLEACKEEIVSSQECNESGSSSDTRVANMVDSEVKDTGRSRLSPPIGKCERDQDHVSGLSCPHCRAHFSQERDLAKHMKKTHLEEIVKILKTRSVNIQSLTVHRSMGGPLSAAQVLEGSGEGGDRAAPDSCCLDHLNDNGFRRNEIVPQMLEHNDLMAKTQRADMYSCSTRQKVQNRMGDRGEDGIPGVENGYDCACFQDQDPEFASSRQNLYAFGHGHSDSFPPLGSPLRHLLTPFHCSECGKFFKGSGTLKRHQRIHTGESPFHCGQCGKNFKDSGALKRHQRIHTGELPYHCTQCEKKFRQLGHLKEHQRIHTGETPFHCPQCRKSFSQLGNLKTHQRIHTGETPYRCDDCGKSFRQIRQLRTHQQIHTGHTPFRCSECGKAFKWMCSLKEHRRIHTGECPFECQDCGKRFKGAGTLKKHRRIHTGETPYHCGQCGKGFKESGALRRHQRIHSGETPYHCGFCSKKFSRVDHLKDHQRVHSSDS</sequence>
<dbReference type="EMBL" id="AHAT01035070">
    <property type="status" value="NOT_ANNOTATED_CDS"/>
    <property type="molecule type" value="Genomic_DNA"/>
</dbReference>
<proteinExistence type="inferred from homology"/>
<keyword evidence="10" id="KW-0539">Nucleus</keyword>
<feature type="region of interest" description="Disordered" evidence="12">
    <location>
        <begin position="65"/>
        <end position="84"/>
    </location>
</feature>
<dbReference type="Ensembl" id="ENSLOCT00000002435.1">
    <property type="protein sequence ID" value="ENSLOCP00000002430.1"/>
    <property type="gene ID" value="ENSLOCG00000002099.1"/>
</dbReference>
<feature type="domain" description="C2H2-type" evidence="13">
    <location>
        <begin position="297"/>
        <end position="324"/>
    </location>
</feature>
<dbReference type="FunFam" id="3.30.160.60:FF:000624">
    <property type="entry name" value="zinc finger protein 697"/>
    <property type="match status" value="1"/>
</dbReference>
<dbReference type="HOGENOM" id="CLU_002678_44_5_1"/>
<dbReference type="STRING" id="7918.ENSLOCP00000002430"/>
<organism evidence="14 15">
    <name type="scientific">Lepisosteus oculatus</name>
    <name type="common">Spotted gar</name>
    <dbReference type="NCBI Taxonomy" id="7918"/>
    <lineage>
        <taxon>Eukaryota</taxon>
        <taxon>Metazoa</taxon>
        <taxon>Chordata</taxon>
        <taxon>Craniata</taxon>
        <taxon>Vertebrata</taxon>
        <taxon>Euteleostomi</taxon>
        <taxon>Actinopterygii</taxon>
        <taxon>Neopterygii</taxon>
        <taxon>Holostei</taxon>
        <taxon>Semionotiformes</taxon>
        <taxon>Lepisosteidae</taxon>
        <taxon>Lepisosteus</taxon>
    </lineage>
</organism>
<evidence type="ECO:0000256" key="8">
    <source>
        <dbReference type="ARBA" id="ARBA00023125"/>
    </source>
</evidence>
<dbReference type="FunFam" id="3.30.160.60:FF:000012">
    <property type="entry name" value="RB-associated KRAB zinc finger protein-like"/>
    <property type="match status" value="1"/>
</dbReference>
<dbReference type="GO" id="GO:0005634">
    <property type="term" value="C:nucleus"/>
    <property type="evidence" value="ECO:0007669"/>
    <property type="project" value="UniProtKB-SubCell"/>
</dbReference>
<feature type="domain" description="C2H2-type" evidence="13">
    <location>
        <begin position="437"/>
        <end position="464"/>
    </location>
</feature>
<keyword evidence="15" id="KW-1185">Reference proteome</keyword>
<evidence type="ECO:0000256" key="7">
    <source>
        <dbReference type="ARBA" id="ARBA00023015"/>
    </source>
</evidence>
<comment type="similarity">
    <text evidence="2">Belongs to the krueppel C2H2-type zinc-finger protein family.</text>
</comment>
<comment type="subcellular location">
    <subcellularLocation>
        <location evidence="1">Nucleus</location>
    </subcellularLocation>
</comment>
<protein>
    <submittedName>
        <fullName evidence="14">Zinc finger protein 271-like</fullName>
    </submittedName>
</protein>
<dbReference type="GO" id="GO:0008270">
    <property type="term" value="F:zinc ion binding"/>
    <property type="evidence" value="ECO:0007669"/>
    <property type="project" value="UniProtKB-KW"/>
</dbReference>
<feature type="region of interest" description="Disordered" evidence="12">
    <location>
        <begin position="1"/>
        <end position="27"/>
    </location>
</feature>
<dbReference type="KEGG" id="loc:102693747"/>
<reference evidence="14" key="3">
    <citation type="submission" date="2025-09" db="UniProtKB">
        <authorList>
            <consortium name="Ensembl"/>
        </authorList>
    </citation>
    <scope>IDENTIFICATION</scope>
</reference>
<dbReference type="PANTHER" id="PTHR24399:SF70">
    <property type="entry name" value="C2H2-TYPE DOMAIN-CONTAINING PROTEIN"/>
    <property type="match status" value="1"/>
</dbReference>
<evidence type="ECO:0000256" key="10">
    <source>
        <dbReference type="ARBA" id="ARBA00023242"/>
    </source>
</evidence>
<keyword evidence="5 11" id="KW-0863">Zinc-finger</keyword>
<evidence type="ECO:0000313" key="14">
    <source>
        <dbReference type="Ensembl" id="ENSLOCP00000002430.1"/>
    </source>
</evidence>
<feature type="domain" description="C2H2-type" evidence="13">
    <location>
        <begin position="91"/>
        <end position="117"/>
    </location>
</feature>
<feature type="domain" description="C2H2-type" evidence="13">
    <location>
        <begin position="353"/>
        <end position="380"/>
    </location>
</feature>
<evidence type="ECO:0000256" key="9">
    <source>
        <dbReference type="ARBA" id="ARBA00023163"/>
    </source>
</evidence>
<dbReference type="GO" id="GO:0006357">
    <property type="term" value="P:regulation of transcription by RNA polymerase II"/>
    <property type="evidence" value="ECO:0000318"/>
    <property type="project" value="GO_Central"/>
</dbReference>
<feature type="domain" description="C2H2-type" evidence="13">
    <location>
        <begin position="269"/>
        <end position="296"/>
    </location>
</feature>
<dbReference type="Pfam" id="PF00096">
    <property type="entry name" value="zf-C2H2"/>
    <property type="match status" value="9"/>
</dbReference>
<dbReference type="PROSITE" id="PS50157">
    <property type="entry name" value="ZINC_FINGER_C2H2_2"/>
    <property type="match status" value="10"/>
</dbReference>
<keyword evidence="9" id="KW-0804">Transcription</keyword>
<evidence type="ECO:0000256" key="3">
    <source>
        <dbReference type="ARBA" id="ARBA00022723"/>
    </source>
</evidence>
<feature type="domain" description="C2H2-type" evidence="13">
    <location>
        <begin position="325"/>
        <end position="352"/>
    </location>
</feature>
<dbReference type="InterPro" id="IPR013087">
    <property type="entry name" value="Znf_C2H2_type"/>
</dbReference>
<dbReference type="GO" id="GO:0000981">
    <property type="term" value="F:DNA-binding transcription factor activity, RNA polymerase II-specific"/>
    <property type="evidence" value="ECO:0000318"/>
    <property type="project" value="GO_Central"/>
</dbReference>
<feature type="domain" description="C2H2-type" evidence="13">
    <location>
        <begin position="493"/>
        <end position="519"/>
    </location>
</feature>
<feature type="domain" description="C2H2-type" evidence="13">
    <location>
        <begin position="465"/>
        <end position="492"/>
    </location>
</feature>
<evidence type="ECO:0000256" key="11">
    <source>
        <dbReference type="PROSITE-ProRule" id="PRU00042"/>
    </source>
</evidence>
<dbReference type="InParanoid" id="W5M222"/>
<dbReference type="OMA" id="SESAHCC"/>
<dbReference type="FunFam" id="3.30.160.60:FF:000710">
    <property type="entry name" value="Zinc finger protein 768"/>
    <property type="match status" value="1"/>
</dbReference>
<dbReference type="Bgee" id="ENSLOCG00000002099">
    <property type="expression patterns" value="Expressed in muscle tissue and 11 other cell types or tissues"/>
</dbReference>
<dbReference type="InterPro" id="IPR036236">
    <property type="entry name" value="Znf_C2H2_sf"/>
</dbReference>
<evidence type="ECO:0000256" key="1">
    <source>
        <dbReference type="ARBA" id="ARBA00004123"/>
    </source>
</evidence>
<keyword evidence="6" id="KW-0862">Zinc</keyword>
<keyword evidence="3" id="KW-0479">Metal-binding</keyword>
<evidence type="ECO:0000313" key="15">
    <source>
        <dbReference type="Proteomes" id="UP000018468"/>
    </source>
</evidence>
<name>W5M222_LEPOC</name>
<feature type="domain" description="C2H2-type" evidence="13">
    <location>
        <begin position="409"/>
        <end position="436"/>
    </location>
</feature>
<dbReference type="AlphaFoldDB" id="W5M222"/>
<evidence type="ECO:0000256" key="6">
    <source>
        <dbReference type="ARBA" id="ARBA00022833"/>
    </source>
</evidence>
<dbReference type="FunFam" id="3.30.160.60:FF:001270">
    <property type="entry name" value="zinc finger protein 583 isoform X1"/>
    <property type="match status" value="1"/>
</dbReference>
<evidence type="ECO:0000256" key="12">
    <source>
        <dbReference type="SAM" id="MobiDB-lite"/>
    </source>
</evidence>
<dbReference type="OrthoDB" id="10050330at2759"/>
<feature type="compositionally biased region" description="Basic and acidic residues" evidence="12">
    <location>
        <begin position="1"/>
        <end position="15"/>
    </location>
</feature>
<evidence type="ECO:0000256" key="2">
    <source>
        <dbReference type="ARBA" id="ARBA00006991"/>
    </source>
</evidence>
<feature type="domain" description="C2H2-type" evidence="13">
    <location>
        <begin position="381"/>
        <end position="408"/>
    </location>
</feature>
<dbReference type="GeneID" id="102693747"/>
<evidence type="ECO:0000259" key="13">
    <source>
        <dbReference type="PROSITE" id="PS50157"/>
    </source>
</evidence>